<evidence type="ECO:0000313" key="3">
    <source>
        <dbReference type="EMBL" id="CAL5225218.1"/>
    </source>
</evidence>
<keyword evidence="1" id="KW-0175">Coiled coil</keyword>
<feature type="compositionally biased region" description="Basic and acidic residues" evidence="2">
    <location>
        <begin position="227"/>
        <end position="240"/>
    </location>
</feature>
<evidence type="ECO:0000313" key="4">
    <source>
        <dbReference type="Proteomes" id="UP001497392"/>
    </source>
</evidence>
<sequence>MIARKAPSGNERVRRSSSRLGAVRLRACDDSAAAEDPASVPSGQSAFIATRDRNEAQEDKSSHSLVLKAPSTTPLQDAGLQQPAIAVMGQDNPWDYVQDAFRRLADPSMESGSPLSLDTLMAGRPALLDKGLGAINAVGKAAVHVANSLDNAVETLFEGWNGSAPPVAEGPESMARRQAQKTGAMRLDGSRQKRPITPQSSQKKQAMHDSTVSRGARQSQRQPPPRAAKENQEPAQEKGRPSRPNAPQGSSSGQEDSKMSMLTESTIVGIRHHDDEEQQGGSPGGDEAFRLQQMQDELATLQATKREYLQLREHMSRVQGELDVLSRENELLKEKRQQEPCRPPPLACDDPLAEQVAGQLQALLQEKARLASENARLAHENTSLQELLEYTVRSVDSAPTDRSEDECSSAGGEGDWGDDLGCVNLEASAAHPSSFDMHGCGTDQVIAVAGAM</sequence>
<proteinExistence type="predicted"/>
<dbReference type="EMBL" id="CAXHTA020000012">
    <property type="protein sequence ID" value="CAL5225218.1"/>
    <property type="molecule type" value="Genomic_DNA"/>
</dbReference>
<protein>
    <submittedName>
        <fullName evidence="3">G8005 protein</fullName>
    </submittedName>
</protein>
<gene>
    <name evidence="3" type="primary">g8005</name>
    <name evidence="3" type="ORF">VP750_LOCUS6877</name>
</gene>
<keyword evidence="4" id="KW-1185">Reference proteome</keyword>
<feature type="compositionally biased region" description="Basic and acidic residues" evidence="2">
    <location>
        <begin position="50"/>
        <end position="62"/>
    </location>
</feature>
<name>A0ABP1FZA3_9CHLO</name>
<feature type="compositionally biased region" description="Polar residues" evidence="2">
    <location>
        <begin position="245"/>
        <end position="259"/>
    </location>
</feature>
<evidence type="ECO:0000256" key="2">
    <source>
        <dbReference type="SAM" id="MobiDB-lite"/>
    </source>
</evidence>
<comment type="caution">
    <text evidence="3">The sequence shown here is derived from an EMBL/GenBank/DDBJ whole genome shotgun (WGS) entry which is preliminary data.</text>
</comment>
<feature type="region of interest" description="Disordered" evidence="2">
    <location>
        <begin position="30"/>
        <end position="64"/>
    </location>
</feature>
<accession>A0ABP1FZA3</accession>
<reference evidence="3 4" key="1">
    <citation type="submission" date="2024-06" db="EMBL/GenBank/DDBJ databases">
        <authorList>
            <person name="Kraege A."/>
            <person name="Thomma B."/>
        </authorList>
    </citation>
    <scope>NUCLEOTIDE SEQUENCE [LARGE SCALE GENOMIC DNA]</scope>
</reference>
<feature type="region of interest" description="Disordered" evidence="2">
    <location>
        <begin position="1"/>
        <end position="20"/>
    </location>
</feature>
<feature type="coiled-coil region" evidence="1">
    <location>
        <begin position="291"/>
        <end position="380"/>
    </location>
</feature>
<organism evidence="3 4">
    <name type="scientific">Coccomyxa viridis</name>
    <dbReference type="NCBI Taxonomy" id="1274662"/>
    <lineage>
        <taxon>Eukaryota</taxon>
        <taxon>Viridiplantae</taxon>
        <taxon>Chlorophyta</taxon>
        <taxon>core chlorophytes</taxon>
        <taxon>Trebouxiophyceae</taxon>
        <taxon>Trebouxiophyceae incertae sedis</taxon>
        <taxon>Coccomyxaceae</taxon>
        <taxon>Coccomyxa</taxon>
    </lineage>
</organism>
<evidence type="ECO:0000256" key="1">
    <source>
        <dbReference type="SAM" id="Coils"/>
    </source>
</evidence>
<feature type="region of interest" description="Disordered" evidence="2">
    <location>
        <begin position="163"/>
        <end position="259"/>
    </location>
</feature>
<dbReference type="Proteomes" id="UP001497392">
    <property type="component" value="Unassembled WGS sequence"/>
</dbReference>
<feature type="compositionally biased region" description="Polar residues" evidence="2">
    <location>
        <begin position="197"/>
        <end position="221"/>
    </location>
</feature>